<dbReference type="EMBL" id="JAQQBS010001423">
    <property type="protein sequence ID" value="KAK0160251.1"/>
    <property type="molecule type" value="Genomic_DNA"/>
</dbReference>
<accession>A0AA39C995</accession>
<reference evidence="1" key="1">
    <citation type="journal article" date="2023" name="bioRxiv">
        <title>Scaffold-level genome assemblies of two parasitoid biocontrol wasps reveal the parthenogenesis mechanism and an associated novel virus.</title>
        <authorList>
            <person name="Inwood S."/>
            <person name="Skelly J."/>
            <person name="Guhlin J."/>
            <person name="Harrop T."/>
            <person name="Goldson S."/>
            <person name="Dearden P."/>
        </authorList>
    </citation>
    <scope>NUCLEOTIDE SEQUENCE</scope>
    <source>
        <strain evidence="1">Irish</strain>
        <tissue evidence="1">Whole body</tissue>
    </source>
</reference>
<protein>
    <submittedName>
        <fullName evidence="1">Uncharacterized protein</fullName>
    </submittedName>
</protein>
<organism evidence="1 2">
    <name type="scientific">Microctonus aethiopoides</name>
    <dbReference type="NCBI Taxonomy" id="144406"/>
    <lineage>
        <taxon>Eukaryota</taxon>
        <taxon>Metazoa</taxon>
        <taxon>Ecdysozoa</taxon>
        <taxon>Arthropoda</taxon>
        <taxon>Hexapoda</taxon>
        <taxon>Insecta</taxon>
        <taxon>Pterygota</taxon>
        <taxon>Neoptera</taxon>
        <taxon>Endopterygota</taxon>
        <taxon>Hymenoptera</taxon>
        <taxon>Apocrita</taxon>
        <taxon>Ichneumonoidea</taxon>
        <taxon>Braconidae</taxon>
        <taxon>Euphorinae</taxon>
        <taxon>Microctonus</taxon>
    </lineage>
</organism>
<sequence>MKDVPHKFGSISNKWLQMVTRLQALIIDVIFYQYFKPSIKDYKPSQRFESPQLDYIITGPDQIRPSDFMKELKNSNFKEALVNFFISHWATDEMVPFIGNEIIHVNFRECHPFVVNNANSTVSGVAKELSCPEYEEADTKIIYHACDINCQANKVIRSVDTDVAAIMLGHIKFDDSALFENPDVQQQIFDTIQRFICAIYNVDEMDVDAV</sequence>
<comment type="caution">
    <text evidence="1">The sequence shown here is derived from an EMBL/GenBank/DDBJ whole genome shotgun (WGS) entry which is preliminary data.</text>
</comment>
<keyword evidence="2" id="KW-1185">Reference proteome</keyword>
<name>A0AA39C995_9HYME</name>
<evidence type="ECO:0000313" key="2">
    <source>
        <dbReference type="Proteomes" id="UP001168990"/>
    </source>
</evidence>
<gene>
    <name evidence="1" type="ORF">PV328_007679</name>
</gene>
<dbReference type="Proteomes" id="UP001168990">
    <property type="component" value="Unassembled WGS sequence"/>
</dbReference>
<dbReference type="AlphaFoldDB" id="A0AA39C995"/>
<evidence type="ECO:0000313" key="1">
    <source>
        <dbReference type="EMBL" id="KAK0160251.1"/>
    </source>
</evidence>
<reference evidence="1" key="2">
    <citation type="submission" date="2023-03" db="EMBL/GenBank/DDBJ databases">
        <authorList>
            <person name="Inwood S.N."/>
            <person name="Skelly J.G."/>
            <person name="Guhlin J."/>
            <person name="Harrop T.W.R."/>
            <person name="Goldson S.G."/>
            <person name="Dearden P.K."/>
        </authorList>
    </citation>
    <scope>NUCLEOTIDE SEQUENCE</scope>
    <source>
        <strain evidence="1">Irish</strain>
        <tissue evidence="1">Whole body</tissue>
    </source>
</reference>
<proteinExistence type="predicted"/>